<dbReference type="AlphaFoldDB" id="A0A1X7UNF2"/>
<evidence type="ECO:0000256" key="4">
    <source>
        <dbReference type="PIRSR" id="PIRSR600542-1"/>
    </source>
</evidence>
<evidence type="ECO:0000313" key="6">
    <source>
        <dbReference type="EnsemblMetazoa" id="Aqu2.1.29049_001"/>
    </source>
</evidence>
<evidence type="ECO:0000256" key="2">
    <source>
        <dbReference type="ARBA" id="ARBA00022679"/>
    </source>
</evidence>
<dbReference type="PANTHER" id="PTHR22589">
    <property type="entry name" value="CARNITINE O-ACYLTRANSFERASE"/>
    <property type="match status" value="1"/>
</dbReference>
<dbReference type="InterPro" id="IPR042231">
    <property type="entry name" value="Cho/carn_acyl_trans_2"/>
</dbReference>
<proteinExistence type="inferred from homology"/>
<organism evidence="6">
    <name type="scientific">Amphimedon queenslandica</name>
    <name type="common">Sponge</name>
    <dbReference type="NCBI Taxonomy" id="400682"/>
    <lineage>
        <taxon>Eukaryota</taxon>
        <taxon>Metazoa</taxon>
        <taxon>Porifera</taxon>
        <taxon>Demospongiae</taxon>
        <taxon>Heteroscleromorpha</taxon>
        <taxon>Haplosclerida</taxon>
        <taxon>Niphatidae</taxon>
        <taxon>Amphimedon</taxon>
    </lineage>
</organism>
<reference evidence="7" key="1">
    <citation type="journal article" date="2010" name="Nature">
        <title>The Amphimedon queenslandica genome and the evolution of animal complexity.</title>
        <authorList>
            <person name="Srivastava M."/>
            <person name="Simakov O."/>
            <person name="Chapman J."/>
            <person name="Fahey B."/>
            <person name="Gauthier M.E."/>
            <person name="Mitros T."/>
            <person name="Richards G.S."/>
            <person name="Conaco C."/>
            <person name="Dacre M."/>
            <person name="Hellsten U."/>
            <person name="Larroux C."/>
            <person name="Putnam N.H."/>
            <person name="Stanke M."/>
            <person name="Adamska M."/>
            <person name="Darling A."/>
            <person name="Degnan S.M."/>
            <person name="Oakley T.H."/>
            <person name="Plachetzki D.C."/>
            <person name="Zhai Y."/>
            <person name="Adamski M."/>
            <person name="Calcino A."/>
            <person name="Cummins S.F."/>
            <person name="Goodstein D.M."/>
            <person name="Harris C."/>
            <person name="Jackson D.J."/>
            <person name="Leys S.P."/>
            <person name="Shu S."/>
            <person name="Woodcroft B.J."/>
            <person name="Vervoort M."/>
            <person name="Kosik K.S."/>
            <person name="Manning G."/>
            <person name="Degnan B.M."/>
            <person name="Rokhsar D.S."/>
        </authorList>
    </citation>
    <scope>NUCLEOTIDE SEQUENCE [LARGE SCALE GENOMIC DNA]</scope>
</reference>
<dbReference type="EnsemblMetazoa" id="XM_019997732.1">
    <property type="protein sequence ID" value="XP_019853291.1"/>
    <property type="gene ID" value="LOC100634360"/>
</dbReference>
<evidence type="ECO:0000313" key="7">
    <source>
        <dbReference type="Proteomes" id="UP000007879"/>
    </source>
</evidence>
<accession>A0A1X7UNF2</accession>
<dbReference type="InterPro" id="IPR039551">
    <property type="entry name" value="Cho/carn_acyl_trans"/>
</dbReference>
<dbReference type="KEGG" id="aqu:100634360"/>
<feature type="active site" description="Proton acceptor" evidence="4">
    <location>
        <position position="391"/>
    </location>
</feature>
<protein>
    <recommendedName>
        <fullName evidence="5">Choline/carnitine acyltransferase domain-containing protein</fullName>
    </recommendedName>
</protein>
<dbReference type="GO" id="GO:0016746">
    <property type="term" value="F:acyltransferase activity"/>
    <property type="evidence" value="ECO:0007669"/>
    <property type="project" value="UniProtKB-KW"/>
</dbReference>
<feature type="domain" description="Choline/carnitine acyltransferase" evidence="5">
    <location>
        <begin position="80"/>
        <end position="663"/>
    </location>
</feature>
<dbReference type="SUPFAM" id="SSF52777">
    <property type="entry name" value="CoA-dependent acyltransferases"/>
    <property type="match status" value="2"/>
</dbReference>
<keyword evidence="7" id="KW-1185">Reference proteome</keyword>
<dbReference type="eggNOG" id="KOG3717">
    <property type="taxonomic scope" value="Eukaryota"/>
</dbReference>
<comment type="similarity">
    <text evidence="1">Belongs to the carnitine/choline acetyltransferase family.</text>
</comment>
<dbReference type="Gene3D" id="3.30.559.70">
    <property type="entry name" value="Choline/Carnitine o-acyltransferase, domain 2"/>
    <property type="match status" value="1"/>
</dbReference>
<dbReference type="InterPro" id="IPR023213">
    <property type="entry name" value="CAT-like_dom_sf"/>
</dbReference>
<name>A0A1X7UNF2_AMPQE</name>
<evidence type="ECO:0000259" key="5">
    <source>
        <dbReference type="Pfam" id="PF00755"/>
    </source>
</evidence>
<sequence length="683" mass="77119">MNLLRLTRIITATPPALPASSNSFIFYQARLYSDMAAPGSERVFTNSKGDRVILPRLPPALSKVYVPGRMYKYQDDVKKLPVMPLDYIANKYLSTVEPLLTEEELERTREVVKDFTKKGGDGEMLHKRLVERGNKMDNWLSDWWNYYAYLAFRDSVVINVTPAVAYPKQYCPTREEYLRNATKFLSVTFKYMLLVLSESIPPAVYRNVPQCMSQYMRSGCRIPGEMADTLRINFPPEKRHVIVIRKGHLYRLEVFYDAPGGGVTIAPASFLYEQLRWVLEDAKEKNPLPVSILTTEQRDNWYHARERLRKNPLNKESCDIVENAVYCICLDEGDSAVSVTENALTDREATIIASRCLHGNGSARNTSNRWFDITSQLVLGEDGGFGTILEHSTMDGPAAITTNLFTIDFINSGCDVFSEDSDVAPSALKPIEKLKWDLLPETIKDIENAKNAIDKSINNLDLYVLCFEDFGKNLPKSLKLSPDGFIQAAIQLTYYKLYNKPTAVYESGSIRWFKYGRTDTIRSCTNESHKFIKTMTNPSSSAQEKTESLTQSVKAHSQYTEDAISGRGVDRHLLGLKILAMESGLPMPQIFNDTAFEKSTHFCLSTSQVPVANKDIFLCFGPVVPDGYGVCYNPQEKRILLAISSFHDCPHTDSILFADKLKESLREMKQAVLDAGESPKAKL</sequence>
<dbReference type="PANTHER" id="PTHR22589:SF103">
    <property type="entry name" value="CARNITINE O-ACETYL-TRANSFERASE, ISOFORM A-RELATED"/>
    <property type="match status" value="1"/>
</dbReference>
<dbReference type="OrthoDB" id="240216at2759"/>
<keyword evidence="2" id="KW-0808">Transferase</keyword>
<dbReference type="InterPro" id="IPR000542">
    <property type="entry name" value="Carn_acyl_trans"/>
</dbReference>
<dbReference type="STRING" id="400682.A0A1X7UNF2"/>
<reference evidence="6" key="2">
    <citation type="submission" date="2017-05" db="UniProtKB">
        <authorList>
            <consortium name="EnsemblMetazoa"/>
        </authorList>
    </citation>
    <scope>IDENTIFICATION</scope>
</reference>
<dbReference type="InParanoid" id="A0A1X7UNF2"/>
<evidence type="ECO:0000256" key="1">
    <source>
        <dbReference type="ARBA" id="ARBA00005232"/>
    </source>
</evidence>
<dbReference type="Gene3D" id="3.30.559.10">
    <property type="entry name" value="Chloramphenicol acetyltransferase-like domain"/>
    <property type="match status" value="1"/>
</dbReference>
<gene>
    <name evidence="6" type="primary">100634360</name>
</gene>
<dbReference type="EnsemblMetazoa" id="Aqu2.1.29049_001">
    <property type="protein sequence ID" value="Aqu2.1.29049_001"/>
    <property type="gene ID" value="Aqu2.1.29049"/>
</dbReference>
<dbReference type="Proteomes" id="UP000007879">
    <property type="component" value="Unassembled WGS sequence"/>
</dbReference>
<keyword evidence="3" id="KW-0012">Acyltransferase</keyword>
<dbReference type="Pfam" id="PF00755">
    <property type="entry name" value="Carn_acyltransf"/>
    <property type="match status" value="1"/>
</dbReference>
<evidence type="ECO:0000256" key="3">
    <source>
        <dbReference type="ARBA" id="ARBA00023315"/>
    </source>
</evidence>